<evidence type="ECO:0000313" key="3">
    <source>
        <dbReference type="Proteomes" id="UP000272560"/>
    </source>
</evidence>
<feature type="coiled-coil region" evidence="1">
    <location>
        <begin position="367"/>
        <end position="462"/>
    </location>
</feature>
<sequence length="623" mass="66868">MITTPAASASYTTVDSKVGANELAALLCHPEREHPVVVISSTREGPMINPAAVAQRLGSKAAVYFLATPAVAYPFDEAMPDETSVYGGSARSYPTGNAWHTNQRISMLRLAYSEAEGRDAVDLLAKDVEKMDPYAPPRTTSSTPVRANSPEIVAAEVAILLPPDGVLLKLADGMARIDTSVLAPGIGPERMFAPGQKLAGTVREGLLTITSGIHTVNEAVAHAPQGVIHPALVLNEKQIALFPGLVVRHTSAVEQGKVIAVRIELSGRADGKAWKVSPVENAEPGTVTEALSFCINAPPWISWSPNGREPAGEAELIAVAEPKVMTAELQPTPLLKVEAEPAYVADGSDLPVPVPQAATHTNIGSALELIRSTLHELDETNQRLQSEVTELRIGTERQKPSAPVPTPGAGGAALDRAQQQIALLTRERIEMAEDLTRALGDANTLAAENARLTHESERLRESILTERTRAARARQLSRDITAVGDTGPLFADRADQFRHEVYLEWVARIPASSKISMPLQAYGLDEGFIDSVESVQGIDRTKIIAVTVEVLTGIADSMPGREMHRLRTGAKGNTTFREHPIYGTAWRVSLQVNTASARRLHFWRGADGKVTFATVGVHDDMGI</sequence>
<proteinExistence type="predicted"/>
<protein>
    <submittedName>
        <fullName evidence="2">Uncharacterized protein</fullName>
    </submittedName>
</protein>
<dbReference type="Proteomes" id="UP000272560">
    <property type="component" value="Unassembled WGS sequence"/>
</dbReference>
<keyword evidence="3" id="KW-1185">Reference proteome</keyword>
<accession>A0A3A5LY22</accession>
<name>A0A3A5LY22_9MICC</name>
<evidence type="ECO:0000256" key="1">
    <source>
        <dbReference type="SAM" id="Coils"/>
    </source>
</evidence>
<organism evidence="2 3">
    <name type="scientific">Arthrobacter cheniae</name>
    <dbReference type="NCBI Taxonomy" id="1258888"/>
    <lineage>
        <taxon>Bacteria</taxon>
        <taxon>Bacillati</taxon>
        <taxon>Actinomycetota</taxon>
        <taxon>Actinomycetes</taxon>
        <taxon>Micrococcales</taxon>
        <taxon>Micrococcaceae</taxon>
        <taxon>Arthrobacter</taxon>
    </lineage>
</organism>
<keyword evidence="1" id="KW-0175">Coiled coil</keyword>
<dbReference type="EMBL" id="QZVT01000015">
    <property type="protein sequence ID" value="RJT75630.1"/>
    <property type="molecule type" value="Genomic_DNA"/>
</dbReference>
<gene>
    <name evidence="2" type="ORF">D6T63_17570</name>
</gene>
<evidence type="ECO:0000313" key="2">
    <source>
        <dbReference type="EMBL" id="RJT75630.1"/>
    </source>
</evidence>
<reference evidence="2 3" key="1">
    <citation type="submission" date="2018-09" db="EMBL/GenBank/DDBJ databases">
        <title>Novel species of Arthrobacter.</title>
        <authorList>
            <person name="Liu Q."/>
            <person name="Xin Y.-H."/>
        </authorList>
    </citation>
    <scope>NUCLEOTIDE SEQUENCE [LARGE SCALE GENOMIC DNA]</scope>
    <source>
        <strain evidence="2 3">Hz2</strain>
    </source>
</reference>
<dbReference type="AlphaFoldDB" id="A0A3A5LY22"/>
<comment type="caution">
    <text evidence="2">The sequence shown here is derived from an EMBL/GenBank/DDBJ whole genome shotgun (WGS) entry which is preliminary data.</text>
</comment>